<proteinExistence type="predicted"/>
<evidence type="ECO:0000256" key="1">
    <source>
        <dbReference type="SAM" id="MobiDB-lite"/>
    </source>
</evidence>
<dbReference type="OrthoDB" id="5188303at2"/>
<sequence>MSHPTNSADSAGQPWKGRQFDSNAFSGDDGSAPPALIGALSRFAAGTAGEQDVVDAFRTSRLLIPLVAHAGDVGVNAQGQTVDKTQELSIVTVAGPDGRNVLPVFSSVTAMQSWNSGARPVPADGIRVALAAASEQTELVVLDPTSDTEFALRRPALWAVAQSLPWLPAYANPDVLDAFLTSARSELAVLDVRLAPGDPRARLAGPELVAHLELVDGLTRSELDTVLARLAQRWAASDAIATMVDSLAVRLEASG</sequence>
<accession>A0A3L7ISZ1</accession>
<dbReference type="InterPro" id="IPR009839">
    <property type="entry name" value="SseB_N"/>
</dbReference>
<keyword evidence="4" id="KW-1185">Reference proteome</keyword>
<reference evidence="3 4" key="1">
    <citation type="submission" date="2018-10" db="EMBL/GenBank/DDBJ databases">
        <authorList>
            <person name="Li J."/>
        </authorList>
    </citation>
    <scope>NUCLEOTIDE SEQUENCE [LARGE SCALE GENOMIC DNA]</scope>
    <source>
        <strain evidence="3 4">ZD1-4</strain>
    </source>
</reference>
<dbReference type="EMBL" id="RCWJ01000004">
    <property type="protein sequence ID" value="RLQ81275.1"/>
    <property type="molecule type" value="Genomic_DNA"/>
</dbReference>
<evidence type="ECO:0000313" key="4">
    <source>
        <dbReference type="Proteomes" id="UP000282460"/>
    </source>
</evidence>
<evidence type="ECO:0000313" key="3">
    <source>
        <dbReference type="EMBL" id="RLQ81275.1"/>
    </source>
</evidence>
<dbReference type="Proteomes" id="UP000282460">
    <property type="component" value="Unassembled WGS sequence"/>
</dbReference>
<dbReference type="AlphaFoldDB" id="A0A3L7ISZ1"/>
<gene>
    <name evidence="3" type="ORF">D9V28_12945</name>
</gene>
<organism evidence="3 4">
    <name type="scientific">Mycetocola zhadangensis</name>
    <dbReference type="NCBI Taxonomy" id="1164595"/>
    <lineage>
        <taxon>Bacteria</taxon>
        <taxon>Bacillati</taxon>
        <taxon>Actinomycetota</taxon>
        <taxon>Actinomycetes</taxon>
        <taxon>Micrococcales</taxon>
        <taxon>Microbacteriaceae</taxon>
        <taxon>Mycetocola</taxon>
    </lineage>
</organism>
<dbReference type="Pfam" id="PF07179">
    <property type="entry name" value="SseB"/>
    <property type="match status" value="1"/>
</dbReference>
<name>A0A3L7ISZ1_9MICO</name>
<feature type="domain" description="SseB protein N-terminal" evidence="2">
    <location>
        <begin position="39"/>
        <end position="159"/>
    </location>
</feature>
<feature type="region of interest" description="Disordered" evidence="1">
    <location>
        <begin position="1"/>
        <end position="28"/>
    </location>
</feature>
<comment type="caution">
    <text evidence="3">The sequence shown here is derived from an EMBL/GenBank/DDBJ whole genome shotgun (WGS) entry which is preliminary data.</text>
</comment>
<feature type="compositionally biased region" description="Polar residues" evidence="1">
    <location>
        <begin position="1"/>
        <end position="10"/>
    </location>
</feature>
<protein>
    <submittedName>
        <fullName evidence="3">SseB family protein</fullName>
    </submittedName>
</protein>
<dbReference type="RefSeq" id="WP_121660186.1">
    <property type="nucleotide sequence ID" value="NZ_BMEK01000003.1"/>
</dbReference>
<evidence type="ECO:0000259" key="2">
    <source>
        <dbReference type="Pfam" id="PF07179"/>
    </source>
</evidence>